<feature type="signal peptide" evidence="2">
    <location>
        <begin position="1"/>
        <end position="22"/>
    </location>
</feature>
<organism evidence="3 4">
    <name type="scientific">Streptomyces lasiicapitis</name>
    <dbReference type="NCBI Taxonomy" id="1923961"/>
    <lineage>
        <taxon>Bacteria</taxon>
        <taxon>Bacillati</taxon>
        <taxon>Actinomycetota</taxon>
        <taxon>Actinomycetes</taxon>
        <taxon>Kitasatosporales</taxon>
        <taxon>Streptomycetaceae</taxon>
        <taxon>Streptomyces</taxon>
    </lineage>
</organism>
<dbReference type="Proteomes" id="UP000656881">
    <property type="component" value="Unassembled WGS sequence"/>
</dbReference>
<evidence type="ECO:0000313" key="3">
    <source>
        <dbReference type="EMBL" id="GGO59002.1"/>
    </source>
</evidence>
<feature type="chain" id="PRO_5045629602" evidence="2">
    <location>
        <begin position="23"/>
        <end position="288"/>
    </location>
</feature>
<evidence type="ECO:0000313" key="4">
    <source>
        <dbReference type="Proteomes" id="UP000656881"/>
    </source>
</evidence>
<evidence type="ECO:0000256" key="1">
    <source>
        <dbReference type="SAM" id="MobiDB-lite"/>
    </source>
</evidence>
<keyword evidence="4" id="KW-1185">Reference proteome</keyword>
<protein>
    <submittedName>
        <fullName evidence="3">ATP/GTP-binding protein</fullName>
    </submittedName>
</protein>
<evidence type="ECO:0000256" key="2">
    <source>
        <dbReference type="SAM" id="SignalP"/>
    </source>
</evidence>
<dbReference type="RefSeq" id="WP_189177575.1">
    <property type="nucleotide sequence ID" value="NZ_BMNG01000026.1"/>
</dbReference>
<feature type="region of interest" description="Disordered" evidence="1">
    <location>
        <begin position="47"/>
        <end position="97"/>
    </location>
</feature>
<sequence length="288" mass="29160">MLRRAALAAAILVAGVAPVAYADGKKSSGLCDGAVMWVKVCAEEPGREPGTGGGGGGGGAQSSAKGGKSGPKCTYTKAKPQPPANNLAMKDGKRRGGKGAVYRVTCPSTGRVGVVWIPDAAGAPDVPAIDPEVVAQRAVDQMKLAGPDIASPRAAGKYVVGVPMWLWVRKTPTTFGPNTATATAGGVTVTATAKVKKIVWRMGDGGTQTCAGPGTPYKESYGMKESPTCGHRYTKTSAKAAGGKFALTATSTWSIDWQVTGGGGEAGELTEVRQSQAQVAVGEVQVVG</sequence>
<dbReference type="EMBL" id="BMNG01000026">
    <property type="protein sequence ID" value="GGO59002.1"/>
    <property type="molecule type" value="Genomic_DNA"/>
</dbReference>
<name>A0ABQ2MW56_9ACTN</name>
<reference evidence="4" key="1">
    <citation type="journal article" date="2019" name="Int. J. Syst. Evol. Microbiol.">
        <title>The Global Catalogue of Microorganisms (GCM) 10K type strain sequencing project: providing services to taxonomists for standard genome sequencing and annotation.</title>
        <authorList>
            <consortium name="The Broad Institute Genomics Platform"/>
            <consortium name="The Broad Institute Genome Sequencing Center for Infectious Disease"/>
            <person name="Wu L."/>
            <person name="Ma J."/>
        </authorList>
    </citation>
    <scope>NUCLEOTIDE SEQUENCE [LARGE SCALE GENOMIC DNA]</scope>
    <source>
        <strain evidence="4">CGMCC 4.7349</strain>
    </source>
</reference>
<accession>A0ABQ2MW56</accession>
<feature type="compositionally biased region" description="Gly residues" evidence="1">
    <location>
        <begin position="49"/>
        <end position="60"/>
    </location>
</feature>
<comment type="caution">
    <text evidence="3">The sequence shown here is derived from an EMBL/GenBank/DDBJ whole genome shotgun (WGS) entry which is preliminary data.</text>
</comment>
<keyword evidence="2" id="KW-0732">Signal</keyword>
<proteinExistence type="predicted"/>
<gene>
    <name evidence="3" type="ORF">GCM10012286_79600</name>
</gene>
<feature type="compositionally biased region" description="Low complexity" evidence="1">
    <location>
        <begin position="61"/>
        <end position="72"/>
    </location>
</feature>